<evidence type="ECO:0000256" key="3">
    <source>
        <dbReference type="ARBA" id="ARBA00022833"/>
    </source>
</evidence>
<dbReference type="GO" id="GO:0005634">
    <property type="term" value="C:nucleus"/>
    <property type="evidence" value="ECO:0007669"/>
    <property type="project" value="TreeGrafter"/>
</dbReference>
<dbReference type="GO" id="GO:0006511">
    <property type="term" value="P:ubiquitin-dependent protein catabolic process"/>
    <property type="evidence" value="ECO:0007669"/>
    <property type="project" value="TreeGrafter"/>
</dbReference>
<evidence type="ECO:0000313" key="9">
    <source>
        <dbReference type="Proteomes" id="UP000195402"/>
    </source>
</evidence>
<dbReference type="GO" id="GO:0008270">
    <property type="term" value="F:zinc ion binding"/>
    <property type="evidence" value="ECO:0007669"/>
    <property type="project" value="UniProtKB-KW"/>
</dbReference>
<organism evidence="8 9">
    <name type="scientific">Macleaya cordata</name>
    <name type="common">Five-seeded plume-poppy</name>
    <name type="synonym">Bocconia cordata</name>
    <dbReference type="NCBI Taxonomy" id="56857"/>
    <lineage>
        <taxon>Eukaryota</taxon>
        <taxon>Viridiplantae</taxon>
        <taxon>Streptophyta</taxon>
        <taxon>Embryophyta</taxon>
        <taxon>Tracheophyta</taxon>
        <taxon>Spermatophyta</taxon>
        <taxon>Magnoliopsida</taxon>
        <taxon>Ranunculales</taxon>
        <taxon>Papaveraceae</taxon>
        <taxon>Papaveroideae</taxon>
        <taxon>Macleaya</taxon>
    </lineage>
</organism>
<dbReference type="Proteomes" id="UP000195402">
    <property type="component" value="Unassembled WGS sequence"/>
</dbReference>
<keyword evidence="9" id="KW-1185">Reference proteome</keyword>
<dbReference type="SUPFAM" id="SSF161245">
    <property type="entry name" value="Zinc hairpin stack"/>
    <property type="match status" value="1"/>
</dbReference>
<protein>
    <submittedName>
        <fullName evidence="8">Zinc finger protein</fullName>
    </submittedName>
</protein>
<dbReference type="OMA" id="ICHEDIF"/>
<evidence type="ECO:0000259" key="6">
    <source>
        <dbReference type="PROSITE" id="PS51266"/>
    </source>
</evidence>
<dbReference type="SUPFAM" id="SSF161219">
    <property type="entry name" value="CHY zinc finger-like"/>
    <property type="match status" value="1"/>
</dbReference>
<dbReference type="PANTHER" id="PTHR21319">
    <property type="entry name" value="RING FINGER AND CHY ZINC FINGER DOMAIN-CONTAINING PROTEIN 1"/>
    <property type="match status" value="1"/>
</dbReference>
<dbReference type="PANTHER" id="PTHR21319:SF39">
    <property type="entry name" value="ZINC FINGER PROTEIN"/>
    <property type="match status" value="1"/>
</dbReference>
<reference evidence="8 9" key="1">
    <citation type="journal article" date="2017" name="Mol. Plant">
        <title>The Genome of Medicinal Plant Macleaya cordata Provides New Insights into Benzylisoquinoline Alkaloids Metabolism.</title>
        <authorList>
            <person name="Liu X."/>
            <person name="Liu Y."/>
            <person name="Huang P."/>
            <person name="Ma Y."/>
            <person name="Qing Z."/>
            <person name="Tang Q."/>
            <person name="Cao H."/>
            <person name="Cheng P."/>
            <person name="Zheng Y."/>
            <person name="Yuan Z."/>
            <person name="Zhou Y."/>
            <person name="Liu J."/>
            <person name="Tang Z."/>
            <person name="Zhuo Y."/>
            <person name="Zhang Y."/>
            <person name="Yu L."/>
            <person name="Huang J."/>
            <person name="Yang P."/>
            <person name="Peng Q."/>
            <person name="Zhang J."/>
            <person name="Jiang W."/>
            <person name="Zhang Z."/>
            <person name="Lin K."/>
            <person name="Ro D.K."/>
            <person name="Chen X."/>
            <person name="Xiong X."/>
            <person name="Shang Y."/>
            <person name="Huang S."/>
            <person name="Zeng J."/>
        </authorList>
    </citation>
    <scope>NUCLEOTIDE SEQUENCE [LARGE SCALE GENOMIC DNA]</scope>
    <source>
        <strain evidence="9">cv. BLH2017</strain>
        <tissue evidence="8">Root</tissue>
    </source>
</reference>
<accession>A0A200QF78</accession>
<dbReference type="InterPro" id="IPR001841">
    <property type="entry name" value="Znf_RING"/>
</dbReference>
<dbReference type="CDD" id="cd16464">
    <property type="entry name" value="RING-H2_Pirh2-like"/>
    <property type="match status" value="1"/>
</dbReference>
<comment type="caution">
    <text evidence="8">The sequence shown here is derived from an EMBL/GenBank/DDBJ whole genome shotgun (WGS) entry which is preliminary data.</text>
</comment>
<proteinExistence type="predicted"/>
<evidence type="ECO:0000256" key="1">
    <source>
        <dbReference type="ARBA" id="ARBA00022723"/>
    </source>
</evidence>
<evidence type="ECO:0000259" key="7">
    <source>
        <dbReference type="PROSITE" id="PS51270"/>
    </source>
</evidence>
<dbReference type="InParanoid" id="A0A200QF78"/>
<dbReference type="Gene3D" id="1.20.120.520">
    <property type="entry name" value="nmb1532 protein domain like"/>
    <property type="match status" value="3"/>
</dbReference>
<dbReference type="Pfam" id="PF13639">
    <property type="entry name" value="zf-RING_2"/>
    <property type="match status" value="1"/>
</dbReference>
<dbReference type="PROSITE" id="PS51270">
    <property type="entry name" value="ZF_CTCHY"/>
    <property type="match status" value="1"/>
</dbReference>
<dbReference type="PROSITE" id="PS51266">
    <property type="entry name" value="ZF_CHY"/>
    <property type="match status" value="1"/>
</dbReference>
<dbReference type="InterPro" id="IPR037275">
    <property type="entry name" value="Znf_CTCHY_sf"/>
</dbReference>
<dbReference type="Gene3D" id="2.20.28.10">
    <property type="match status" value="1"/>
</dbReference>
<dbReference type="InterPro" id="IPR039512">
    <property type="entry name" value="RCHY1_zinc-ribbon"/>
</dbReference>
<keyword evidence="3" id="KW-0862">Zinc</keyword>
<dbReference type="Gene3D" id="3.30.40.10">
    <property type="entry name" value="Zinc/RING finger domain, C3HC4 (zinc finger)"/>
    <property type="match status" value="1"/>
</dbReference>
<dbReference type="FunFam" id="3.30.40.10:FF:000208">
    <property type="entry name" value="Zinc finger protein-related isoform 1"/>
    <property type="match status" value="1"/>
</dbReference>
<dbReference type="GO" id="GO:0006879">
    <property type="term" value="P:intracellular iron ion homeostasis"/>
    <property type="evidence" value="ECO:0007669"/>
    <property type="project" value="UniProtKB-ARBA"/>
</dbReference>
<dbReference type="InterPro" id="IPR008913">
    <property type="entry name" value="Znf_CHY"/>
</dbReference>
<dbReference type="EMBL" id="MVGT01002224">
    <property type="protein sequence ID" value="OVA09101.1"/>
    <property type="molecule type" value="Genomic_DNA"/>
</dbReference>
<sequence>MGGGDTSEYPSEKDTVVVVVGEGPFAGVRLIDAPILLLVCFHKAFRAELAELHQLTSSYLEIGSPGRDIILDLLRRFRFLKVAYKYHTAAEDEVIFQALDQRIRNVTYSYSLEHRTIDNLFESVFQCFNAFLEDDGKFSQPFQELVFCTYTIQSFICQHMLKEEEQVFSLLIQLFSFEEQAALVWQFICSVPIMLLEDFFPWMTSYLPANEQADVVLCIKEVVPKENLLQEVVTSWIGKKSQPAFKVFNTRESENLFLSSDEPLYLKDLPKIYSSWKSLSGKNCCSGELDCIENNSKRHPVDGLRLWHAAISKDLKEILEELHEIRRSRTFSTLASVGGQLKFFADVLIFYSDALEKVFFSVLNELANGGLSLSYQRFPDDNQIEGLFRALQNISSQNGSSLSSHVEKLSLQLVSFLEGISNHFAFQESEVFPLIRKNCDYEMQQRLLYTSLQVMPLGLLKCVITWLSTHLTENESKAILCGIKRAGSVADMSFALLLHEWVRIGYSGKTSLEKFREELQEMFKNRGAFLPDQIEVNTGFSLDLDGQHCKKSNPGQVKSEFSDKAKNSVPGTHPFKVEKKYSTLYSSEINLQIFFPEALKKLSPFPEVLVQNSDAGSSFNPEFKPIDFIFLFHKALKNDLEYLILVSAKMAKNVGFLKEFLQRFHLVQFLYQFHSDSEDKIAFPALEAMGKLQNISHSYSIDHKLEKELFSNISTILYEISELHVALPAETSSVLDGRLDQRFLNYRQLCMKLHGMCKTMCTALGKHVYHEEIELWPLFTECFSYEEQEKIIGCMLGRTRAEILQVMLPWLMASLTPGEQHGMMLMWRKATKNTMFNEWLAEWWEGMAEHGITAAKEESNVLPSGTADSLEMVATYLSRESYNEPEGMTLHYKELMFLERDSVGAKIQPSRKGNGDSKTKTLNGIIKNFQYPECTKANNEDEKNRCQKSIADKDQVEKPFEVSPVDQKLGHDAEHLLTMSDKDLEAAIRRISRDTTLDSQKKSRIFQDLLTSRWTVSQQKPHQQVAFLSDDGEIPGQCPSYRDEAKQTFGCKHYKRNYRYCHDDAVADHLMDRKSTTEMMCMKCLKVQPIGPTCSNISCNNLSMARYFCKICKLYDDERWEIYHCPYCNLCRLGKGLGIDYFHCMNCNACMSNSLTVHICREKCFESNCPICHEDIFTSSSPVKALACGHLMHSTCFQDYTCTHYTCPICSKSLGDMQVYFGMLDALLAAEKVPQEYSGRTQDILCNDCEKKGIAPFHWFHHKCPHCGSYNTRLL</sequence>
<name>A0A200QF78_MACCD</name>
<feature type="domain" description="CHY-type" evidence="6">
    <location>
        <begin position="1031"/>
        <end position="1101"/>
    </location>
</feature>
<evidence type="ECO:0000256" key="4">
    <source>
        <dbReference type="PROSITE-ProRule" id="PRU00601"/>
    </source>
</evidence>
<evidence type="ECO:0000313" key="8">
    <source>
        <dbReference type="EMBL" id="OVA09101.1"/>
    </source>
</evidence>
<dbReference type="PROSITE" id="PS50089">
    <property type="entry name" value="ZF_RING_2"/>
    <property type="match status" value="1"/>
</dbReference>
<dbReference type="InterPro" id="IPR012312">
    <property type="entry name" value="Hemerythrin-like"/>
</dbReference>
<dbReference type="GO" id="GO:0061630">
    <property type="term" value="F:ubiquitin protein ligase activity"/>
    <property type="evidence" value="ECO:0007669"/>
    <property type="project" value="TreeGrafter"/>
</dbReference>
<gene>
    <name evidence="8" type="ORF">BVC80_9097g198</name>
</gene>
<dbReference type="OrthoDB" id="411372at2759"/>
<keyword evidence="2 4" id="KW-0863">Zinc-finger</keyword>
<dbReference type="SUPFAM" id="SSF57850">
    <property type="entry name" value="RING/U-box"/>
    <property type="match status" value="1"/>
</dbReference>
<dbReference type="GO" id="GO:0016567">
    <property type="term" value="P:protein ubiquitination"/>
    <property type="evidence" value="ECO:0007669"/>
    <property type="project" value="TreeGrafter"/>
</dbReference>
<evidence type="ECO:0000259" key="5">
    <source>
        <dbReference type="PROSITE" id="PS50089"/>
    </source>
</evidence>
<feature type="domain" description="RING-type" evidence="5">
    <location>
        <begin position="1169"/>
        <end position="1211"/>
    </location>
</feature>
<dbReference type="AlphaFoldDB" id="A0A200QF78"/>
<dbReference type="Pfam" id="PF14599">
    <property type="entry name" value="zinc_ribbon_6"/>
    <property type="match status" value="1"/>
</dbReference>
<feature type="domain" description="CTCHY-type" evidence="7">
    <location>
        <begin position="1104"/>
        <end position="1168"/>
    </location>
</feature>
<dbReference type="InterPro" id="IPR017921">
    <property type="entry name" value="Znf_CTCHY"/>
</dbReference>
<dbReference type="InterPro" id="IPR037274">
    <property type="entry name" value="Znf_CHY_sf"/>
</dbReference>
<dbReference type="FunCoup" id="A0A200QF78">
    <property type="interactions" value="5"/>
</dbReference>
<dbReference type="STRING" id="56857.A0A200QF78"/>
<dbReference type="SMART" id="SM00184">
    <property type="entry name" value="RING"/>
    <property type="match status" value="1"/>
</dbReference>
<dbReference type="InterPro" id="IPR013083">
    <property type="entry name" value="Znf_RING/FYVE/PHD"/>
</dbReference>
<dbReference type="Pfam" id="PF01814">
    <property type="entry name" value="Hemerythrin"/>
    <property type="match status" value="1"/>
</dbReference>
<dbReference type="CDD" id="cd12108">
    <property type="entry name" value="Hr-like"/>
    <property type="match status" value="2"/>
</dbReference>
<keyword evidence="1" id="KW-0479">Metal-binding</keyword>
<evidence type="ECO:0000256" key="2">
    <source>
        <dbReference type="ARBA" id="ARBA00022771"/>
    </source>
</evidence>